<accession>A0AAV7SJA8</accession>
<name>A0AAV7SJA8_PLEWA</name>
<dbReference type="AlphaFoldDB" id="A0AAV7SJA8"/>
<reference evidence="2" key="1">
    <citation type="journal article" date="2022" name="bioRxiv">
        <title>Sequencing and chromosome-scale assembly of the giantPleurodeles waltlgenome.</title>
        <authorList>
            <person name="Brown T."/>
            <person name="Elewa A."/>
            <person name="Iarovenko S."/>
            <person name="Subramanian E."/>
            <person name="Araus A.J."/>
            <person name="Petzold A."/>
            <person name="Susuki M."/>
            <person name="Suzuki K.-i.T."/>
            <person name="Hayashi T."/>
            <person name="Toyoda A."/>
            <person name="Oliveira C."/>
            <person name="Osipova E."/>
            <person name="Leigh N.D."/>
            <person name="Simon A."/>
            <person name="Yun M.H."/>
        </authorList>
    </citation>
    <scope>NUCLEOTIDE SEQUENCE</scope>
    <source>
        <strain evidence="2">20211129_DDA</strain>
        <tissue evidence="2">Liver</tissue>
    </source>
</reference>
<dbReference type="Gene3D" id="1.10.443.10">
    <property type="entry name" value="Intergrase catalytic core"/>
    <property type="match status" value="1"/>
</dbReference>
<dbReference type="GO" id="GO:0003677">
    <property type="term" value="F:DNA binding"/>
    <property type="evidence" value="ECO:0007669"/>
    <property type="project" value="InterPro"/>
</dbReference>
<keyword evidence="1" id="KW-0233">DNA recombination</keyword>
<sequence length="234" mass="25938">MGGHEEQSLSVRLWRPVVNQRRSVGVRAPSGHRIEERARTGEAHLTAGDAFSQVLQDVQQLVSEESSTSWGAGCAEHNLDVEEEVLDYDDGDEPEEGVIVQQRGEKEGFGDQSKSKGGRSFGVLQEATMRVVRSDVGMEEVGIPSRLETYLKERREGNVLEGERYPKLILLDDSRFVFVHQDGAHLKSRQLLSVLKSAIKDLGMDPQFYGTHSFKNGAATEAKQLGRSDMAVLD</sequence>
<dbReference type="SUPFAM" id="SSF56349">
    <property type="entry name" value="DNA breaking-rejoining enzymes"/>
    <property type="match status" value="1"/>
</dbReference>
<dbReference type="InterPro" id="IPR011010">
    <property type="entry name" value="DNA_brk_join_enz"/>
</dbReference>
<dbReference type="InterPro" id="IPR013762">
    <property type="entry name" value="Integrase-like_cat_sf"/>
</dbReference>
<evidence type="ECO:0000256" key="1">
    <source>
        <dbReference type="ARBA" id="ARBA00023172"/>
    </source>
</evidence>
<dbReference type="EMBL" id="JANPWB010000008">
    <property type="protein sequence ID" value="KAJ1164183.1"/>
    <property type="molecule type" value="Genomic_DNA"/>
</dbReference>
<dbReference type="GO" id="GO:0015074">
    <property type="term" value="P:DNA integration"/>
    <property type="evidence" value="ECO:0007669"/>
    <property type="project" value="InterPro"/>
</dbReference>
<gene>
    <name evidence="2" type="ORF">NDU88_004628</name>
</gene>
<evidence type="ECO:0000313" key="3">
    <source>
        <dbReference type="Proteomes" id="UP001066276"/>
    </source>
</evidence>
<protein>
    <submittedName>
        <fullName evidence="2">Uncharacterized protein</fullName>
    </submittedName>
</protein>
<evidence type="ECO:0000313" key="2">
    <source>
        <dbReference type="EMBL" id="KAJ1164183.1"/>
    </source>
</evidence>
<keyword evidence="3" id="KW-1185">Reference proteome</keyword>
<organism evidence="2 3">
    <name type="scientific">Pleurodeles waltl</name>
    <name type="common">Iberian ribbed newt</name>
    <dbReference type="NCBI Taxonomy" id="8319"/>
    <lineage>
        <taxon>Eukaryota</taxon>
        <taxon>Metazoa</taxon>
        <taxon>Chordata</taxon>
        <taxon>Craniata</taxon>
        <taxon>Vertebrata</taxon>
        <taxon>Euteleostomi</taxon>
        <taxon>Amphibia</taxon>
        <taxon>Batrachia</taxon>
        <taxon>Caudata</taxon>
        <taxon>Salamandroidea</taxon>
        <taxon>Salamandridae</taxon>
        <taxon>Pleurodelinae</taxon>
        <taxon>Pleurodeles</taxon>
    </lineage>
</organism>
<dbReference type="GO" id="GO:0006310">
    <property type="term" value="P:DNA recombination"/>
    <property type="evidence" value="ECO:0007669"/>
    <property type="project" value="UniProtKB-KW"/>
</dbReference>
<dbReference type="Proteomes" id="UP001066276">
    <property type="component" value="Chromosome 4_2"/>
</dbReference>
<comment type="caution">
    <text evidence="2">The sequence shown here is derived from an EMBL/GenBank/DDBJ whole genome shotgun (WGS) entry which is preliminary data.</text>
</comment>
<proteinExistence type="predicted"/>